<keyword evidence="4" id="KW-1185">Reference proteome</keyword>
<dbReference type="Proteomes" id="UP000281192">
    <property type="component" value="Chromosome"/>
</dbReference>
<proteinExistence type="predicted"/>
<dbReference type="RefSeq" id="WP_101713973.1">
    <property type="nucleotide sequence ID" value="NZ_CP026100.1"/>
</dbReference>
<name>A0A2N5CRC6_9CAUL</name>
<organism evidence="2 3">
    <name type="scientific">Caulobacter flavus</name>
    <dbReference type="NCBI Taxonomy" id="1679497"/>
    <lineage>
        <taxon>Bacteria</taxon>
        <taxon>Pseudomonadati</taxon>
        <taxon>Pseudomonadota</taxon>
        <taxon>Alphaproteobacteria</taxon>
        <taxon>Caulobacterales</taxon>
        <taxon>Caulobacteraceae</taxon>
        <taxon>Caulobacter</taxon>
    </lineage>
</organism>
<dbReference type="KEGG" id="cfh:C1707_08010"/>
<reference evidence="1 4" key="2">
    <citation type="submission" date="2018-01" db="EMBL/GenBank/DDBJ databases">
        <title>Complete genome sequence of Caulobacter flavus RHGG3.</title>
        <authorList>
            <person name="Yang E."/>
        </authorList>
    </citation>
    <scope>NUCLEOTIDE SEQUENCE [LARGE SCALE GENOMIC DNA]</scope>
    <source>
        <strain evidence="1 4">RHGG3</strain>
    </source>
</reference>
<gene>
    <name evidence="1" type="ORF">C1707_08010</name>
    <name evidence="2" type="ORF">CFHF_15890</name>
</gene>
<evidence type="ECO:0000313" key="2">
    <source>
        <dbReference type="EMBL" id="PLR11508.1"/>
    </source>
</evidence>
<dbReference type="EMBL" id="PJRQ01000034">
    <property type="protein sequence ID" value="PLR11508.1"/>
    <property type="molecule type" value="Genomic_DNA"/>
</dbReference>
<protein>
    <submittedName>
        <fullName evidence="2">Uncharacterized protein</fullName>
    </submittedName>
</protein>
<dbReference type="Proteomes" id="UP000234483">
    <property type="component" value="Unassembled WGS sequence"/>
</dbReference>
<sequence length="361" mass="38650">MGKEVNLVGGYATVERSDELYDCAIMAHSKALNRIIASCSPGAVKIIATDTGKIDTIDAPMGPEQPFVHRPGDDMLLYYAGSGHNPAIREIDVKAATLFDRPIVVEGGFSYANSNLNPRDRCLVVSLYKDDGLYRASVLKVYDYDPRGREPIKVGGDALIEVDDGTDPLGLGLPNHSRVACVRNAAGELVLFRNAFEGEPGKGRWVIRKITARGREAVFSSATRMRFLQPKLAPYIFARDDITAGLLQIDTETAEVRRIGEKADGAWEDFDPSTGVGMVATPLHRQPGSTSVGGTGPNRLSLVDLDGAVVGGTVLTSSDDLFGASVSNGWLGDGFVSSANGGVRIQRPGADPITNSTNHWF</sequence>
<evidence type="ECO:0000313" key="3">
    <source>
        <dbReference type="Proteomes" id="UP000234483"/>
    </source>
</evidence>
<dbReference type="AlphaFoldDB" id="A0A2N5CRC6"/>
<reference evidence="2 3" key="1">
    <citation type="submission" date="2017-12" db="EMBL/GenBank/DDBJ databases">
        <title>The genome sequence of Caulobacter flavus CGMCC1 15093.</title>
        <authorList>
            <person name="Gao J."/>
            <person name="Mao X."/>
            <person name="Sun J."/>
        </authorList>
    </citation>
    <scope>NUCLEOTIDE SEQUENCE [LARGE SCALE GENOMIC DNA]</scope>
    <source>
        <strain evidence="2 3">CGMCC1 15093</strain>
    </source>
</reference>
<accession>A0A2N5CRC6</accession>
<dbReference type="EMBL" id="CP026100">
    <property type="protein sequence ID" value="AYV46203.1"/>
    <property type="molecule type" value="Genomic_DNA"/>
</dbReference>
<evidence type="ECO:0000313" key="4">
    <source>
        <dbReference type="Proteomes" id="UP000281192"/>
    </source>
</evidence>
<evidence type="ECO:0000313" key="1">
    <source>
        <dbReference type="EMBL" id="AYV46203.1"/>
    </source>
</evidence>